<evidence type="ECO:0000313" key="2">
    <source>
        <dbReference type="EMBL" id="VVE76532.1"/>
    </source>
</evidence>
<evidence type="ECO:0000259" key="1">
    <source>
        <dbReference type="Pfam" id="PF04448"/>
    </source>
</evidence>
<proteinExistence type="predicted"/>
<dbReference type="Pfam" id="PF04448">
    <property type="entry name" value="DUF551"/>
    <property type="match status" value="1"/>
</dbReference>
<dbReference type="AlphaFoldDB" id="A0A5E5AUI5"/>
<name>A0A5E5AUI5_9BURK</name>
<organism evidence="2 3">
    <name type="scientific">Pandoraea captiosa</name>
    <dbReference type="NCBI Taxonomy" id="2508302"/>
    <lineage>
        <taxon>Bacteria</taxon>
        <taxon>Pseudomonadati</taxon>
        <taxon>Pseudomonadota</taxon>
        <taxon>Betaproteobacteria</taxon>
        <taxon>Burkholderiales</taxon>
        <taxon>Burkholderiaceae</taxon>
        <taxon>Pandoraea</taxon>
    </lineage>
</organism>
<dbReference type="EMBL" id="CABPSQ010000021">
    <property type="protein sequence ID" value="VVE76532.1"/>
    <property type="molecule type" value="Genomic_DNA"/>
</dbReference>
<sequence length="340" mass="37074">MSTLLNLWREVCERSPALVNPQGKHLIVSESDCALLGCEIERACLPPAHPSIVETLATGGAVMMGFDDETQQVTMKAISLEEMRTPTPAAQSAGQDAAGWRSVDDGLPEPETDVLVRKEFGAAIYHDIAGLFDGVWKSQVSQDDCKFHVTHWMPLPSLYAAPVNGGERELLNKIREQADKIAELNAFFDTGVPENWRAENSPLVDRELLEAVRELVDAVAPYAYPTPDKTHTVWAKLERVRAALSSPAKVGVDERDAAWEKWILDPKFYDWNTTAQCAQLHFTAGFDAARAALSADGGELIVAANIAVHEMRHTSAPRNSFTEAVDRLDAAVAASTAKGA</sequence>
<dbReference type="RefSeq" id="WP_150627828.1">
    <property type="nucleotide sequence ID" value="NZ_CABPSQ010000021.1"/>
</dbReference>
<gene>
    <name evidence="2" type="ORF">PCA31118_05231</name>
</gene>
<reference evidence="2 3" key="1">
    <citation type="submission" date="2019-08" db="EMBL/GenBank/DDBJ databases">
        <authorList>
            <person name="Peeters C."/>
        </authorList>
    </citation>
    <scope>NUCLEOTIDE SEQUENCE [LARGE SCALE GENOMIC DNA]</scope>
    <source>
        <strain evidence="2 3">LMG 31118</strain>
    </source>
</reference>
<dbReference type="OrthoDB" id="9115426at2"/>
<evidence type="ECO:0000313" key="3">
    <source>
        <dbReference type="Proteomes" id="UP000414136"/>
    </source>
</evidence>
<keyword evidence="3" id="KW-1185">Reference proteome</keyword>
<feature type="domain" description="DUF551" evidence="1">
    <location>
        <begin position="99"/>
        <end position="157"/>
    </location>
</feature>
<accession>A0A5E5AUI5</accession>
<dbReference type="InterPro" id="IPR007539">
    <property type="entry name" value="DUF551"/>
</dbReference>
<dbReference type="Proteomes" id="UP000414136">
    <property type="component" value="Unassembled WGS sequence"/>
</dbReference>
<protein>
    <recommendedName>
        <fullName evidence="1">DUF551 domain-containing protein</fullName>
    </recommendedName>
</protein>